<evidence type="ECO:0000259" key="3">
    <source>
        <dbReference type="PROSITE" id="PS50076"/>
    </source>
</evidence>
<feature type="compositionally biased region" description="Gly residues" evidence="2">
    <location>
        <begin position="128"/>
        <end position="145"/>
    </location>
</feature>
<dbReference type="PRINTS" id="PR00625">
    <property type="entry name" value="JDOMAIN"/>
</dbReference>
<gene>
    <name evidence="4" type="ORF">WJX73_005505</name>
</gene>
<dbReference type="PANTHER" id="PTHR24078">
    <property type="entry name" value="DNAJ HOMOLOG SUBFAMILY C MEMBER"/>
    <property type="match status" value="1"/>
</dbReference>
<dbReference type="InterPro" id="IPR018253">
    <property type="entry name" value="DnaJ_domain_CS"/>
</dbReference>
<dbReference type="EMBL" id="JALJOQ010000006">
    <property type="protein sequence ID" value="KAK9812518.1"/>
    <property type="molecule type" value="Genomic_DNA"/>
</dbReference>
<dbReference type="Pfam" id="PF01556">
    <property type="entry name" value="DnaJ_C"/>
    <property type="match status" value="1"/>
</dbReference>
<accession>A0AAW1PVA2</accession>
<evidence type="ECO:0000313" key="4">
    <source>
        <dbReference type="EMBL" id="KAK9812518.1"/>
    </source>
</evidence>
<dbReference type="AlphaFoldDB" id="A0AAW1PVA2"/>
<feature type="region of interest" description="Disordered" evidence="2">
    <location>
        <begin position="72"/>
        <end position="105"/>
    </location>
</feature>
<reference evidence="4 5" key="1">
    <citation type="journal article" date="2024" name="Nat. Commun.">
        <title>Phylogenomics reveals the evolutionary origins of lichenization in chlorophyte algae.</title>
        <authorList>
            <person name="Puginier C."/>
            <person name="Libourel C."/>
            <person name="Otte J."/>
            <person name="Skaloud P."/>
            <person name="Haon M."/>
            <person name="Grisel S."/>
            <person name="Petersen M."/>
            <person name="Berrin J.G."/>
            <person name="Delaux P.M."/>
            <person name="Dal Grande F."/>
            <person name="Keller J."/>
        </authorList>
    </citation>
    <scope>NUCLEOTIDE SEQUENCE [LARGE SCALE GENOMIC DNA]</scope>
    <source>
        <strain evidence="4 5">SAG 2036</strain>
    </source>
</reference>
<evidence type="ECO:0000256" key="1">
    <source>
        <dbReference type="ARBA" id="ARBA00023186"/>
    </source>
</evidence>
<keyword evidence="5" id="KW-1185">Reference proteome</keyword>
<name>A0AAW1PVA2_9CHLO</name>
<dbReference type="PROSITE" id="PS50076">
    <property type="entry name" value="DNAJ_2"/>
    <property type="match status" value="1"/>
</dbReference>
<dbReference type="CDD" id="cd10747">
    <property type="entry name" value="DnaJ_C"/>
    <property type="match status" value="1"/>
</dbReference>
<evidence type="ECO:0000256" key="2">
    <source>
        <dbReference type="SAM" id="MobiDB-lite"/>
    </source>
</evidence>
<dbReference type="Pfam" id="PF00226">
    <property type="entry name" value="DnaJ"/>
    <property type="match status" value="1"/>
</dbReference>
<proteinExistence type="predicted"/>
<dbReference type="SUPFAM" id="SSF49493">
    <property type="entry name" value="HSP40/DnaJ peptide-binding domain"/>
    <property type="match status" value="2"/>
</dbReference>
<feature type="domain" description="J" evidence="3">
    <location>
        <begin position="4"/>
        <end position="70"/>
    </location>
</feature>
<dbReference type="PANTHER" id="PTHR24078:SF562">
    <property type="entry name" value="DNAJ DOMAIN CONTAINING PROTEIN"/>
    <property type="match status" value="1"/>
</dbReference>
<dbReference type="GO" id="GO:0051087">
    <property type="term" value="F:protein-folding chaperone binding"/>
    <property type="evidence" value="ECO:0007669"/>
    <property type="project" value="TreeGrafter"/>
</dbReference>
<dbReference type="FunFam" id="2.60.260.20:FF:000006">
    <property type="entry name" value="DnaJ subfamily B member 13"/>
    <property type="match status" value="1"/>
</dbReference>
<feature type="region of interest" description="Disordered" evidence="2">
    <location>
        <begin position="128"/>
        <end position="149"/>
    </location>
</feature>
<dbReference type="Gene3D" id="2.60.260.20">
    <property type="entry name" value="Urease metallochaperone UreE, N-terminal domain"/>
    <property type="match status" value="2"/>
</dbReference>
<organism evidence="4 5">
    <name type="scientific">Symbiochloris irregularis</name>
    <dbReference type="NCBI Taxonomy" id="706552"/>
    <lineage>
        <taxon>Eukaryota</taxon>
        <taxon>Viridiplantae</taxon>
        <taxon>Chlorophyta</taxon>
        <taxon>core chlorophytes</taxon>
        <taxon>Trebouxiophyceae</taxon>
        <taxon>Trebouxiales</taxon>
        <taxon>Trebouxiaceae</taxon>
        <taxon>Symbiochloris</taxon>
    </lineage>
</organism>
<dbReference type="InterPro" id="IPR051339">
    <property type="entry name" value="DnaJ_subfamily_B"/>
</dbReference>
<protein>
    <recommendedName>
        <fullName evidence="3">J domain-containing protein</fullName>
    </recommendedName>
</protein>
<dbReference type="InterPro" id="IPR008971">
    <property type="entry name" value="HSP40/DnaJ_pept-bd"/>
</dbReference>
<keyword evidence="1" id="KW-0143">Chaperone</keyword>
<dbReference type="GO" id="GO:0051082">
    <property type="term" value="F:unfolded protein binding"/>
    <property type="evidence" value="ECO:0007669"/>
    <property type="project" value="InterPro"/>
</dbReference>
<dbReference type="Gene3D" id="1.10.287.110">
    <property type="entry name" value="DnaJ domain"/>
    <property type="match status" value="1"/>
</dbReference>
<dbReference type="GO" id="GO:0006457">
    <property type="term" value="P:protein folding"/>
    <property type="evidence" value="ECO:0007669"/>
    <property type="project" value="InterPro"/>
</dbReference>
<dbReference type="InterPro" id="IPR001623">
    <property type="entry name" value="DnaJ_domain"/>
</dbReference>
<dbReference type="CDD" id="cd06257">
    <property type="entry name" value="DnaJ"/>
    <property type="match status" value="1"/>
</dbReference>
<evidence type="ECO:0000313" key="5">
    <source>
        <dbReference type="Proteomes" id="UP001465755"/>
    </source>
</evidence>
<sequence>MGKDYYAVLGVNKDADEAALKKAYRKLAVKHHPDKNPDNPQKAAEQFKEIGEAYDVLSNKEKRELYDQYGEEGLKMGGPPPPRGAEEAADGFSGYSAGGGEGFSQNQFSQEQAQRIFEQMFGGGFGGFSSGGGGPTFSSRGGFGGPSSSEYDYEDAGGFSGFGGMGGRSGGGSRRRMVPETLEVALRLSLLDLYRGVTKRLRITRKVAEGTSAAVKEVEETIEIQVKAGWKEGTRITYPGKGDALPGRPAQDLVFVVKQVPHDRYRREGDDLIITVGINLSTALTEGKIDIPALDGRTLRVPLKEVVHPGYVRTVTNEGMPNSKTGDKGNLRVEFRIHFPTKQLSGDEAARLRALLD</sequence>
<dbReference type="InterPro" id="IPR002939">
    <property type="entry name" value="DnaJ_C"/>
</dbReference>
<comment type="caution">
    <text evidence="4">The sequence shown here is derived from an EMBL/GenBank/DDBJ whole genome shotgun (WGS) entry which is preliminary data.</text>
</comment>
<dbReference type="FunFam" id="2.60.260.20:FF:000015">
    <property type="entry name" value="Heat shock protein 40"/>
    <property type="match status" value="1"/>
</dbReference>
<dbReference type="InterPro" id="IPR036869">
    <property type="entry name" value="J_dom_sf"/>
</dbReference>
<dbReference type="PROSITE" id="PS00636">
    <property type="entry name" value="DNAJ_1"/>
    <property type="match status" value="1"/>
</dbReference>
<dbReference type="SUPFAM" id="SSF46565">
    <property type="entry name" value="Chaperone J-domain"/>
    <property type="match status" value="1"/>
</dbReference>
<dbReference type="GO" id="GO:0005829">
    <property type="term" value="C:cytosol"/>
    <property type="evidence" value="ECO:0007669"/>
    <property type="project" value="TreeGrafter"/>
</dbReference>
<dbReference type="Proteomes" id="UP001465755">
    <property type="component" value="Unassembled WGS sequence"/>
</dbReference>
<dbReference type="SMART" id="SM00271">
    <property type="entry name" value="DnaJ"/>
    <property type="match status" value="1"/>
</dbReference>